<dbReference type="AlphaFoldDB" id="A0A075AWS4"/>
<dbReference type="HOGENOM" id="CLU_895911_0_0_1"/>
<dbReference type="OMA" id="QEYKECH"/>
<dbReference type="Proteomes" id="UP000030755">
    <property type="component" value="Unassembled WGS sequence"/>
</dbReference>
<gene>
    <name evidence="2" type="ORF">O9G_006145</name>
</gene>
<keyword evidence="1" id="KW-0175">Coiled coil</keyword>
<evidence type="ECO:0000313" key="3">
    <source>
        <dbReference type="Proteomes" id="UP000030755"/>
    </source>
</evidence>
<reference evidence="2 3" key="1">
    <citation type="journal article" date="2013" name="Curr. Biol.">
        <title>Shared signatures of parasitism and phylogenomics unite Cryptomycota and microsporidia.</title>
        <authorList>
            <person name="James T.Y."/>
            <person name="Pelin A."/>
            <person name="Bonen L."/>
            <person name="Ahrendt S."/>
            <person name="Sain D."/>
            <person name="Corradi N."/>
            <person name="Stajich J.E."/>
        </authorList>
    </citation>
    <scope>NUCLEOTIDE SEQUENCE [LARGE SCALE GENOMIC DNA]</scope>
    <source>
        <strain evidence="2 3">CSF55</strain>
    </source>
</reference>
<name>A0A075AWS4_ROZAC</name>
<sequence>MNLANDRLNMNLKDVNKKYNQSINEVESLKIQNNGLKTKEIYYNDAIQKLNERENEMEKMLVNKEQDIENARKEIIEKNEIINEQTNKINYFEYELEKERDSFTDKFEKLVAENEQIKQEYENKIEISMQKMYELLELKNTIENELNTKMVELERQQDEINDCKHNLALKSNELLKAENEELNEKLLIAESEKDVLHPEFENQLHDIKKLNEEQVEKLKSSILLLKEENSKLKEEIEEFRQRVNELSCNKSDKEEVQEKLKKAEESKKSLNDEMQRIIQESKNNYLINQDNLNTLNQIISDLKNEKESNSI</sequence>
<evidence type="ECO:0000256" key="1">
    <source>
        <dbReference type="SAM" id="Coils"/>
    </source>
</evidence>
<feature type="non-terminal residue" evidence="2">
    <location>
        <position position="311"/>
    </location>
</feature>
<accession>A0A075AWS4</accession>
<dbReference type="STRING" id="988480.A0A075AWS4"/>
<keyword evidence="3" id="KW-1185">Reference proteome</keyword>
<proteinExistence type="predicted"/>
<evidence type="ECO:0000313" key="2">
    <source>
        <dbReference type="EMBL" id="EPZ34790.1"/>
    </source>
</evidence>
<organism evidence="2 3">
    <name type="scientific">Rozella allomycis (strain CSF55)</name>
    <dbReference type="NCBI Taxonomy" id="988480"/>
    <lineage>
        <taxon>Eukaryota</taxon>
        <taxon>Fungi</taxon>
        <taxon>Fungi incertae sedis</taxon>
        <taxon>Cryptomycota</taxon>
        <taxon>Cryptomycota incertae sedis</taxon>
        <taxon>Rozella</taxon>
    </lineage>
</organism>
<protein>
    <submittedName>
        <fullName evidence="2">Uncharacterized protein</fullName>
    </submittedName>
</protein>
<dbReference type="EMBL" id="KE560914">
    <property type="protein sequence ID" value="EPZ34790.1"/>
    <property type="molecule type" value="Genomic_DNA"/>
</dbReference>
<feature type="coiled-coil region" evidence="1">
    <location>
        <begin position="5"/>
        <end position="280"/>
    </location>
</feature>